<evidence type="ECO:0000313" key="6">
    <source>
        <dbReference type="EMBL" id="AZK44598.1"/>
    </source>
</evidence>
<evidence type="ECO:0000256" key="1">
    <source>
        <dbReference type="ARBA" id="ARBA00001974"/>
    </source>
</evidence>
<dbReference type="GO" id="GO:0005737">
    <property type="term" value="C:cytoplasm"/>
    <property type="evidence" value="ECO:0007669"/>
    <property type="project" value="TreeGrafter"/>
</dbReference>
<name>A0A3Q8S839_9FIRM</name>
<feature type="domain" description="FAD dependent oxidoreductase" evidence="5">
    <location>
        <begin position="3"/>
        <end position="335"/>
    </location>
</feature>
<evidence type="ECO:0000259" key="5">
    <source>
        <dbReference type="Pfam" id="PF01266"/>
    </source>
</evidence>
<evidence type="ECO:0000256" key="2">
    <source>
        <dbReference type="ARBA" id="ARBA00009410"/>
    </source>
</evidence>
<dbReference type="PANTHER" id="PTHR13847">
    <property type="entry name" value="SARCOSINE DEHYDROGENASE-RELATED"/>
    <property type="match status" value="1"/>
</dbReference>
<accession>A0A3Q8S839</accession>
<evidence type="ECO:0000256" key="3">
    <source>
        <dbReference type="ARBA" id="ARBA00022630"/>
    </source>
</evidence>
<dbReference type="SUPFAM" id="SSF54373">
    <property type="entry name" value="FAD-linked reductases, C-terminal domain"/>
    <property type="match status" value="1"/>
</dbReference>
<dbReference type="EMBL" id="CP034234">
    <property type="protein sequence ID" value="AZK44598.1"/>
    <property type="molecule type" value="Genomic_DNA"/>
</dbReference>
<dbReference type="KEGG" id="eri:EEI45_07535"/>
<gene>
    <name evidence="6" type="ORF">EEI45_07535</name>
</gene>
<comment type="similarity">
    <text evidence="2">Belongs to the DadA oxidoreductase family.</text>
</comment>
<dbReference type="Gene3D" id="3.30.9.10">
    <property type="entry name" value="D-Amino Acid Oxidase, subunit A, domain 2"/>
    <property type="match status" value="1"/>
</dbReference>
<dbReference type="Gene3D" id="3.50.50.60">
    <property type="entry name" value="FAD/NAD(P)-binding domain"/>
    <property type="match status" value="1"/>
</dbReference>
<dbReference type="InterPro" id="IPR036188">
    <property type="entry name" value="FAD/NAD-bd_sf"/>
</dbReference>
<evidence type="ECO:0000313" key="7">
    <source>
        <dbReference type="Proteomes" id="UP000278804"/>
    </source>
</evidence>
<dbReference type="SUPFAM" id="SSF51971">
    <property type="entry name" value="Nucleotide-binding domain"/>
    <property type="match status" value="1"/>
</dbReference>
<proteinExistence type="inferred from homology"/>
<dbReference type="Proteomes" id="UP000278804">
    <property type="component" value="Chromosome"/>
</dbReference>
<keyword evidence="3" id="KW-0285">Flavoprotein</keyword>
<dbReference type="AlphaFoldDB" id="A0A3Q8S839"/>
<dbReference type="InterPro" id="IPR006076">
    <property type="entry name" value="FAD-dep_OxRdtase"/>
</dbReference>
<sequence length="343" mass="38188">MKKIAIIGGGIVGSTAAYYLSKHGNHVTLYDDPTGQATKAAVGIICPWVSQRRNQEWYQLAREGAAFYQRLNKDLNDTSYYRQSGALITHDKLLLDKLYNIALQRRIDAPEMGEVEILEGEALQEKLPPSIQCDRALCVSGGAQVDGLKLIETLQKEAERLTVINKRVYWSRQEDRLIVDGQAYDAVILACGAWLQEQFPNKELSVKPQKGQLIEFKNILEPNHNYPVFMPQGEIDFLYGNQGQLVIGATHENEKGFNLDIDPNSSEYLKNEAKKHFPEIDRLEIDHVRVGTRAVSSDFSPFYGEVEGEPGVYQASGLGSSGLTTGVAIGFKIAQSIIKSDKL</sequence>
<keyword evidence="4" id="KW-0560">Oxidoreductase</keyword>
<keyword evidence="7" id="KW-1185">Reference proteome</keyword>
<dbReference type="PANTHER" id="PTHR13847:SF286">
    <property type="entry name" value="D-AMINO ACID DEHYDROGENASE"/>
    <property type="match status" value="1"/>
</dbReference>
<organism evidence="6 7">
    <name type="scientific">Erysipelothrix piscisicarius</name>
    <dbReference type="NCBI Taxonomy" id="2485784"/>
    <lineage>
        <taxon>Bacteria</taxon>
        <taxon>Bacillati</taxon>
        <taxon>Bacillota</taxon>
        <taxon>Erysipelotrichia</taxon>
        <taxon>Erysipelotrichales</taxon>
        <taxon>Erysipelotrichaceae</taxon>
        <taxon>Erysipelothrix</taxon>
    </lineage>
</organism>
<dbReference type="GO" id="GO:0016491">
    <property type="term" value="F:oxidoreductase activity"/>
    <property type="evidence" value="ECO:0007669"/>
    <property type="project" value="UniProtKB-KW"/>
</dbReference>
<dbReference type="RefSeq" id="WP_125164757.1">
    <property type="nucleotide sequence ID" value="NZ_CP034234.1"/>
</dbReference>
<reference evidence="6 7" key="1">
    <citation type="journal article" date="2020" name="Int. J. Syst. Evol. Microbiol.">
        <title>Description of Erysipelothrix piscisicarius sp. nov., an emergent fish pathogen, and assessment of virulence using a tiger barb (Puntigrus tetrazona) infection model.</title>
        <authorList>
            <person name="Pomaranski E.K."/>
            <person name="Griffin M.J."/>
            <person name="Camus A.C."/>
            <person name="Armwood A.R."/>
            <person name="Shelley J."/>
            <person name="Waldbieser G.C."/>
            <person name="LaFrentz B.R."/>
            <person name="Garcia J.C."/>
            <person name="Yanong R."/>
            <person name="Soto E."/>
        </authorList>
    </citation>
    <scope>NUCLEOTIDE SEQUENCE [LARGE SCALE GENOMIC DNA]</scope>
    <source>
        <strain evidence="6 7">15TAL0474</strain>
    </source>
</reference>
<dbReference type="Pfam" id="PF01266">
    <property type="entry name" value="DAO"/>
    <property type="match status" value="1"/>
</dbReference>
<evidence type="ECO:0000256" key="4">
    <source>
        <dbReference type="ARBA" id="ARBA00023002"/>
    </source>
</evidence>
<protein>
    <submittedName>
        <fullName evidence="6">FAD-binding oxidoreductase</fullName>
    </submittedName>
</protein>
<comment type="cofactor">
    <cofactor evidence="1">
        <name>FAD</name>
        <dbReference type="ChEBI" id="CHEBI:57692"/>
    </cofactor>
</comment>